<dbReference type="Proteomes" id="UP000233551">
    <property type="component" value="Unassembled WGS sequence"/>
</dbReference>
<dbReference type="AlphaFoldDB" id="A0A218XJN4"/>
<name>A0A218XJN4_PUNGR</name>
<gene>
    <name evidence="1" type="ORF">CDL15_Pgr027960</name>
    <name evidence="2" type="ORF">CRG98_027859</name>
</gene>
<evidence type="ECO:0000313" key="1">
    <source>
        <dbReference type="EMBL" id="OWM85173.1"/>
    </source>
</evidence>
<dbReference type="Proteomes" id="UP000197138">
    <property type="component" value="Unassembled WGS sequence"/>
</dbReference>
<evidence type="ECO:0000313" key="4">
    <source>
        <dbReference type="Proteomes" id="UP000233551"/>
    </source>
</evidence>
<sequence length="71" mass="8193">MGVGVRGEEVGRIKEKLRGSMWGRKPTEGRDVRGEEAGRIREKLRGSWSAEGRGWLFWSSCERAERKRKMS</sequence>
<reference evidence="2 4" key="3">
    <citation type="submission" date="2017-11" db="EMBL/GenBank/DDBJ databases">
        <title>De-novo sequencing of pomegranate (Punica granatum L.) genome.</title>
        <authorList>
            <person name="Akparov Z."/>
            <person name="Amiraslanov A."/>
            <person name="Hajiyeva S."/>
            <person name="Abbasov M."/>
            <person name="Kaur K."/>
            <person name="Hamwieh A."/>
            <person name="Solovyev V."/>
            <person name="Salamov A."/>
            <person name="Braich B."/>
            <person name="Kosarev P."/>
            <person name="Mahmoud A."/>
            <person name="Hajiyev E."/>
            <person name="Babayeva S."/>
            <person name="Izzatullayeva V."/>
            <person name="Mammadov A."/>
            <person name="Mammadov A."/>
            <person name="Sharifova S."/>
            <person name="Ojaghi J."/>
            <person name="Eynullazada K."/>
            <person name="Bayramov B."/>
            <person name="Abdulazimova A."/>
            <person name="Shahmuradov I."/>
        </authorList>
    </citation>
    <scope>NUCLEOTIDE SEQUENCE [LARGE SCALE GENOMIC DNA]</scope>
    <source>
        <strain evidence="2">AG2017</strain>
        <strain evidence="4">cv. AG2017</strain>
        <tissue evidence="2">Leaf</tissue>
    </source>
</reference>
<keyword evidence="4" id="KW-1185">Reference proteome</keyword>
<comment type="caution">
    <text evidence="1">The sequence shown here is derived from an EMBL/GenBank/DDBJ whole genome shotgun (WGS) entry which is preliminary data.</text>
</comment>
<organism evidence="1 3">
    <name type="scientific">Punica granatum</name>
    <name type="common">Pomegranate</name>
    <dbReference type="NCBI Taxonomy" id="22663"/>
    <lineage>
        <taxon>Eukaryota</taxon>
        <taxon>Viridiplantae</taxon>
        <taxon>Streptophyta</taxon>
        <taxon>Embryophyta</taxon>
        <taxon>Tracheophyta</taxon>
        <taxon>Spermatophyta</taxon>
        <taxon>Magnoliopsida</taxon>
        <taxon>eudicotyledons</taxon>
        <taxon>Gunneridae</taxon>
        <taxon>Pentapetalae</taxon>
        <taxon>rosids</taxon>
        <taxon>malvids</taxon>
        <taxon>Myrtales</taxon>
        <taxon>Lythraceae</taxon>
        <taxon>Punica</taxon>
    </lineage>
</organism>
<dbReference type="EMBL" id="PGOL01001995">
    <property type="protein sequence ID" value="PKI51696.1"/>
    <property type="molecule type" value="Genomic_DNA"/>
</dbReference>
<accession>A0A218XJN4</accession>
<reference evidence="1" key="2">
    <citation type="submission" date="2017-06" db="EMBL/GenBank/DDBJ databases">
        <title>The pomegranate genome and the genomics of punicalagin biosynthesis.</title>
        <authorList>
            <person name="Xu C."/>
        </authorList>
    </citation>
    <scope>NUCLEOTIDE SEQUENCE [LARGE SCALE GENOMIC DNA]</scope>
    <source>
        <tissue evidence="1">Fresh leaf</tissue>
    </source>
</reference>
<protein>
    <submittedName>
        <fullName evidence="1">Uncharacterized protein</fullName>
    </submittedName>
</protein>
<evidence type="ECO:0000313" key="2">
    <source>
        <dbReference type="EMBL" id="PKI51696.1"/>
    </source>
</evidence>
<dbReference type="EMBL" id="MTKT01001287">
    <property type="protein sequence ID" value="OWM85173.1"/>
    <property type="molecule type" value="Genomic_DNA"/>
</dbReference>
<proteinExistence type="predicted"/>
<evidence type="ECO:0000313" key="3">
    <source>
        <dbReference type="Proteomes" id="UP000197138"/>
    </source>
</evidence>
<reference evidence="3" key="1">
    <citation type="journal article" date="2017" name="Plant J.">
        <title>The pomegranate (Punica granatum L.) genome and the genomics of punicalagin biosynthesis.</title>
        <authorList>
            <person name="Qin G."/>
            <person name="Xu C."/>
            <person name="Ming R."/>
            <person name="Tang H."/>
            <person name="Guyot R."/>
            <person name="Kramer E.M."/>
            <person name="Hu Y."/>
            <person name="Yi X."/>
            <person name="Qi Y."/>
            <person name="Xu X."/>
            <person name="Gao Z."/>
            <person name="Pan H."/>
            <person name="Jian J."/>
            <person name="Tian Y."/>
            <person name="Yue Z."/>
            <person name="Xu Y."/>
        </authorList>
    </citation>
    <scope>NUCLEOTIDE SEQUENCE [LARGE SCALE GENOMIC DNA]</scope>
    <source>
        <strain evidence="3">cv. Dabenzi</strain>
    </source>
</reference>